<name>A0A2T0X1H4_9RHOB</name>
<sequence>MARKPAPRPSAKPRARGFARASTLVEGQVKVAGDGRGFAVARLLTRWEEIVGPDLAALVRPVKVGHGKGIGAELTVHAEGPRAALAQMATGRIRDRVNACYGYRAIARVRVTQIAPAPDPGFAETRAPYMPPSQAALARGEGLAEGATDPDLRAALAALGSHVMSKGETR</sequence>
<dbReference type="EMBL" id="PVTT01000002">
    <property type="protein sequence ID" value="PRY92799.1"/>
    <property type="molecule type" value="Genomic_DNA"/>
</dbReference>
<accession>A0A2T0X1H4</accession>
<organism evidence="1 2">
    <name type="scientific">Hasllibacter halocynthiae</name>
    <dbReference type="NCBI Taxonomy" id="595589"/>
    <lineage>
        <taxon>Bacteria</taxon>
        <taxon>Pseudomonadati</taxon>
        <taxon>Pseudomonadota</taxon>
        <taxon>Alphaproteobacteria</taxon>
        <taxon>Rhodobacterales</taxon>
        <taxon>Roseobacteraceae</taxon>
        <taxon>Hasllibacter</taxon>
    </lineage>
</organism>
<evidence type="ECO:0000313" key="1">
    <source>
        <dbReference type="EMBL" id="PRY92799.1"/>
    </source>
</evidence>
<gene>
    <name evidence="1" type="ORF">BCF33_1653</name>
</gene>
<dbReference type="RefSeq" id="WP_106160462.1">
    <property type="nucleotide sequence ID" value="NZ_PVTT01000002.1"/>
</dbReference>
<dbReference type="InterPro" id="IPR010593">
    <property type="entry name" value="DUF1159"/>
</dbReference>
<reference evidence="1 2" key="1">
    <citation type="submission" date="2018-03" db="EMBL/GenBank/DDBJ databases">
        <title>Genomic Encyclopedia of Archaeal and Bacterial Type Strains, Phase II (KMG-II): from individual species to whole genera.</title>
        <authorList>
            <person name="Goeker M."/>
        </authorList>
    </citation>
    <scope>NUCLEOTIDE SEQUENCE [LARGE SCALE GENOMIC DNA]</scope>
    <source>
        <strain evidence="1 2">DSM 29318</strain>
    </source>
</reference>
<dbReference type="Proteomes" id="UP000238801">
    <property type="component" value="Unassembled WGS sequence"/>
</dbReference>
<keyword evidence="2" id="KW-1185">Reference proteome</keyword>
<evidence type="ECO:0000313" key="2">
    <source>
        <dbReference type="Proteomes" id="UP000238801"/>
    </source>
</evidence>
<dbReference type="InterPro" id="IPR007922">
    <property type="entry name" value="DciA-like"/>
</dbReference>
<proteinExistence type="predicted"/>
<comment type="caution">
    <text evidence="1">The sequence shown here is derived from an EMBL/GenBank/DDBJ whole genome shotgun (WGS) entry which is preliminary data.</text>
</comment>
<dbReference type="PIRSF" id="PIRSF032064">
    <property type="entry name" value="UCP032064"/>
    <property type="match status" value="1"/>
</dbReference>
<dbReference type="OrthoDB" id="7160947at2"/>
<dbReference type="AlphaFoldDB" id="A0A2T0X1H4"/>
<dbReference type="Pfam" id="PF05258">
    <property type="entry name" value="DciA"/>
    <property type="match status" value="1"/>
</dbReference>
<protein>
    <submittedName>
        <fullName evidence="1">Uncharacterized protein</fullName>
    </submittedName>
</protein>